<accession>A0A1V9GCE2</accession>
<dbReference type="EMBL" id="LWBP01000001">
    <property type="protein sequence ID" value="OQP68234.1"/>
    <property type="molecule type" value="Genomic_DNA"/>
</dbReference>
<protein>
    <submittedName>
        <fullName evidence="2">Uncharacterized protein</fullName>
    </submittedName>
</protein>
<evidence type="ECO:0000313" key="2">
    <source>
        <dbReference type="EMBL" id="OQP68234.1"/>
    </source>
</evidence>
<dbReference type="Proteomes" id="UP000192276">
    <property type="component" value="Unassembled WGS sequence"/>
</dbReference>
<reference evidence="3" key="1">
    <citation type="submission" date="2016-04" db="EMBL/GenBank/DDBJ databases">
        <authorList>
            <person name="Chen L."/>
            <person name="Zhuang W."/>
            <person name="Wang G."/>
        </authorList>
    </citation>
    <scope>NUCLEOTIDE SEQUENCE [LARGE SCALE GENOMIC DNA]</scope>
    <source>
        <strain evidence="3">208</strain>
    </source>
</reference>
<dbReference type="STRING" id="550983.A4R26_00005"/>
<name>A0A1V9GCE2_9BACT</name>
<keyword evidence="1" id="KW-0732">Signal</keyword>
<feature type="signal peptide" evidence="1">
    <location>
        <begin position="1"/>
        <end position="22"/>
    </location>
</feature>
<comment type="caution">
    <text evidence="2">The sequence shown here is derived from an EMBL/GenBank/DDBJ whole genome shotgun (WGS) entry which is preliminary data.</text>
</comment>
<dbReference type="RefSeq" id="WP_081158354.1">
    <property type="nucleotide sequence ID" value="NZ_LWBP01000001.1"/>
</dbReference>
<keyword evidence="3" id="KW-1185">Reference proteome</keyword>
<proteinExistence type="predicted"/>
<dbReference type="AlphaFoldDB" id="A0A1V9GCE2"/>
<feature type="chain" id="PRO_5013297477" evidence="1">
    <location>
        <begin position="23"/>
        <end position="91"/>
    </location>
</feature>
<sequence>MKKLRMIVASVIVLAIVGSAFAFKAKAGRFCILTTTAPGNNCTTYTQCNKKITTSLLSPQWKYAPCWDQDQATCTAPNNGLCTATFRLADD</sequence>
<evidence type="ECO:0000313" key="3">
    <source>
        <dbReference type="Proteomes" id="UP000192276"/>
    </source>
</evidence>
<organism evidence="2 3">
    <name type="scientific">Niastella populi</name>
    <dbReference type="NCBI Taxonomy" id="550983"/>
    <lineage>
        <taxon>Bacteria</taxon>
        <taxon>Pseudomonadati</taxon>
        <taxon>Bacteroidota</taxon>
        <taxon>Chitinophagia</taxon>
        <taxon>Chitinophagales</taxon>
        <taxon>Chitinophagaceae</taxon>
        <taxon>Niastella</taxon>
    </lineage>
</organism>
<gene>
    <name evidence="2" type="ORF">A4R26_00005</name>
</gene>
<evidence type="ECO:0000256" key="1">
    <source>
        <dbReference type="SAM" id="SignalP"/>
    </source>
</evidence>